<dbReference type="EMBL" id="JBBPBN010000008">
    <property type="protein sequence ID" value="KAK9032866.1"/>
    <property type="molecule type" value="Genomic_DNA"/>
</dbReference>
<evidence type="ECO:0000256" key="9">
    <source>
        <dbReference type="ARBA" id="ARBA00022989"/>
    </source>
</evidence>
<evidence type="ECO:0000256" key="13">
    <source>
        <dbReference type="PIRNR" id="PIRNR000641"/>
    </source>
</evidence>
<name>A0ABR2T5U6_9ROSI</name>
<accession>A0ABR2T5U6</accession>
<evidence type="ECO:0000313" key="19">
    <source>
        <dbReference type="EMBL" id="KAK9032866.1"/>
    </source>
</evidence>
<dbReference type="Gene3D" id="3.30.200.20">
    <property type="entry name" value="Phosphorylase Kinase, domain 1"/>
    <property type="match status" value="1"/>
</dbReference>
<evidence type="ECO:0000256" key="6">
    <source>
        <dbReference type="ARBA" id="ARBA00022741"/>
    </source>
</evidence>
<keyword evidence="2 13" id="KW-0723">Serine/threonine-protein kinase</keyword>
<dbReference type="PIRSF" id="PIRSF000641">
    <property type="entry name" value="SRK"/>
    <property type="match status" value="1"/>
</dbReference>
<gene>
    <name evidence="19" type="ORF">V6N11_017908</name>
</gene>
<dbReference type="InterPro" id="IPR011009">
    <property type="entry name" value="Kinase-like_dom_sf"/>
</dbReference>
<sequence length="795" mass="90150">MGSLCLSLTLCLVLLTRTPSSAYQTLNQGSSLSVENPDDVILSPQATFTAGFYPLGNNAYAFAIWFSESTCFLRHSCTLVWMANRDHPVNGRRSKLLLKETGNLVLADAAQFDVWTTGTAVKSKLTTYLQLAESGNLFLRDSEGTILWQSFDSPTDTLLPQQPLSRFTLLVSSRGKGNYSSGFYSLFFDNDNVLRLLFDGHETSSDYWPYPWLSTWEAGRTKYNSSRQAMINSLGNFNSSDGLSFRSADYGPGRIQRRLTLDYDGNLRMYSRGERNEAWVVSWQAINQHCRIHGVCGENSLCSHVPNTGRTCSCIPGYKQKNTTDWSYGCEPEFNVLPNANDFTFIHLRHVEFFGDDFRLFPNKTVKECEAECLQRVNCKGFQHNFRDHNGFQFHDCYPKAQLRNGQQTSSFQGDFYIKVPKSYNISNKETEHLQRTLDCPQNNTIPLDRSFAKTHQSEIVKFMLWFACALGGLEFISIFFIWLFFYRAGQGKNADKEGYVFAATGFKRFTFDDLKKATRNFHKEIGKGGGGTVYKGMLSDGRVIAVKRLNDSNQGEAEFLAEVNTIGKLNHMNLIEMWGFCAEKKHRLLVYEYMEHGSLADVLSSTSNELDWQKKYDIALGTARGLAYLHDECLEWVLHCDVKPQNILLDTAYNPKVSDFGLSKLLDRSKLYNSSFSKIRGTRGYMAPEWVLNQPITSKVDVYSYGIVVLEMVAGQSSIKGIQFVDRADEGRQINEREEASSWKGEIVEPMSEGSHGKQKMDILVRVALECVQEDRDARPSMSQVVERLLDSSQ</sequence>
<dbReference type="Pfam" id="PF00069">
    <property type="entry name" value="Pkinase"/>
    <property type="match status" value="1"/>
</dbReference>
<evidence type="ECO:0000256" key="5">
    <source>
        <dbReference type="ARBA" id="ARBA00022729"/>
    </source>
</evidence>
<dbReference type="PANTHER" id="PTHR47974">
    <property type="entry name" value="OS07G0415500 PROTEIN"/>
    <property type="match status" value="1"/>
</dbReference>
<dbReference type="SMART" id="SM00108">
    <property type="entry name" value="B_lectin"/>
    <property type="match status" value="1"/>
</dbReference>
<evidence type="ECO:0000256" key="12">
    <source>
        <dbReference type="ARBA" id="ARBA00023180"/>
    </source>
</evidence>
<feature type="domain" description="Protein kinase" evidence="17">
    <location>
        <begin position="520"/>
        <end position="795"/>
    </location>
</feature>
<evidence type="ECO:0000256" key="11">
    <source>
        <dbReference type="ARBA" id="ARBA00023157"/>
    </source>
</evidence>
<evidence type="ECO:0000256" key="3">
    <source>
        <dbReference type="ARBA" id="ARBA00022679"/>
    </source>
</evidence>
<evidence type="ECO:0000256" key="7">
    <source>
        <dbReference type="ARBA" id="ARBA00022777"/>
    </source>
</evidence>
<organism evidence="19 20">
    <name type="scientific">Hibiscus sabdariffa</name>
    <name type="common">roselle</name>
    <dbReference type="NCBI Taxonomy" id="183260"/>
    <lineage>
        <taxon>Eukaryota</taxon>
        <taxon>Viridiplantae</taxon>
        <taxon>Streptophyta</taxon>
        <taxon>Embryophyta</taxon>
        <taxon>Tracheophyta</taxon>
        <taxon>Spermatophyta</taxon>
        <taxon>Magnoliopsida</taxon>
        <taxon>eudicotyledons</taxon>
        <taxon>Gunneridae</taxon>
        <taxon>Pentapetalae</taxon>
        <taxon>rosids</taxon>
        <taxon>malvids</taxon>
        <taxon>Malvales</taxon>
        <taxon>Malvaceae</taxon>
        <taxon>Malvoideae</taxon>
        <taxon>Hibiscus</taxon>
    </lineage>
</organism>
<keyword evidence="9 15" id="KW-1133">Transmembrane helix</keyword>
<dbReference type="InterPro" id="IPR003609">
    <property type="entry name" value="Pan_app"/>
</dbReference>
<dbReference type="Pfam" id="PF00954">
    <property type="entry name" value="S_locus_glycop"/>
    <property type="match status" value="1"/>
</dbReference>
<keyword evidence="20" id="KW-1185">Reference proteome</keyword>
<feature type="binding site" evidence="14">
    <location>
        <position position="548"/>
    </location>
    <ligand>
        <name>ATP</name>
        <dbReference type="ChEBI" id="CHEBI:30616"/>
    </ligand>
</feature>
<dbReference type="SMART" id="SM00473">
    <property type="entry name" value="PAN_AP"/>
    <property type="match status" value="1"/>
</dbReference>
<evidence type="ECO:0000256" key="2">
    <source>
        <dbReference type="ARBA" id="ARBA00022527"/>
    </source>
</evidence>
<dbReference type="CDD" id="cd00028">
    <property type="entry name" value="B_lectin"/>
    <property type="match status" value="1"/>
</dbReference>
<feature type="transmembrane region" description="Helical" evidence="15">
    <location>
        <begin position="463"/>
        <end position="487"/>
    </location>
</feature>
<dbReference type="Pfam" id="PF01453">
    <property type="entry name" value="B_lectin"/>
    <property type="match status" value="1"/>
</dbReference>
<comment type="catalytic activity">
    <reaction evidence="13">
        <text>L-seryl-[protein] + ATP = O-phospho-L-seryl-[protein] + ADP + H(+)</text>
        <dbReference type="Rhea" id="RHEA:17989"/>
        <dbReference type="Rhea" id="RHEA-COMP:9863"/>
        <dbReference type="Rhea" id="RHEA-COMP:11604"/>
        <dbReference type="ChEBI" id="CHEBI:15378"/>
        <dbReference type="ChEBI" id="CHEBI:29999"/>
        <dbReference type="ChEBI" id="CHEBI:30616"/>
        <dbReference type="ChEBI" id="CHEBI:83421"/>
        <dbReference type="ChEBI" id="CHEBI:456216"/>
        <dbReference type="EC" id="2.7.11.1"/>
    </reaction>
</comment>
<keyword evidence="5 16" id="KW-0732">Signal</keyword>
<keyword evidence="11" id="KW-1015">Disulfide bond</keyword>
<keyword evidence="12" id="KW-0325">Glycoprotein</keyword>
<dbReference type="InterPro" id="IPR000719">
    <property type="entry name" value="Prot_kinase_dom"/>
</dbReference>
<dbReference type="InterPro" id="IPR017441">
    <property type="entry name" value="Protein_kinase_ATP_BS"/>
</dbReference>
<feature type="signal peptide" evidence="16">
    <location>
        <begin position="1"/>
        <end position="22"/>
    </location>
</feature>
<dbReference type="SUPFAM" id="SSF51110">
    <property type="entry name" value="alpha-D-mannose-specific plant lectins"/>
    <property type="match status" value="1"/>
</dbReference>
<evidence type="ECO:0000313" key="20">
    <source>
        <dbReference type="Proteomes" id="UP001396334"/>
    </source>
</evidence>
<evidence type="ECO:0000256" key="10">
    <source>
        <dbReference type="ARBA" id="ARBA00023136"/>
    </source>
</evidence>
<comment type="caution">
    <text evidence="19">The sequence shown here is derived from an EMBL/GenBank/DDBJ whole genome shotgun (WGS) entry which is preliminary data.</text>
</comment>
<dbReference type="PROSITE" id="PS50011">
    <property type="entry name" value="PROTEIN_KINASE_DOM"/>
    <property type="match status" value="1"/>
</dbReference>
<evidence type="ECO:0000256" key="8">
    <source>
        <dbReference type="ARBA" id="ARBA00022840"/>
    </source>
</evidence>
<feature type="domain" description="Bulb-type lectin" evidence="18">
    <location>
        <begin position="17"/>
        <end position="152"/>
    </location>
</feature>
<evidence type="ECO:0000256" key="16">
    <source>
        <dbReference type="SAM" id="SignalP"/>
    </source>
</evidence>
<dbReference type="PROSITE" id="PS00107">
    <property type="entry name" value="PROTEIN_KINASE_ATP"/>
    <property type="match status" value="1"/>
</dbReference>
<dbReference type="SMART" id="SM00220">
    <property type="entry name" value="S_TKc"/>
    <property type="match status" value="1"/>
</dbReference>
<dbReference type="Proteomes" id="UP001396334">
    <property type="component" value="Unassembled WGS sequence"/>
</dbReference>
<keyword evidence="7 13" id="KW-0418">Kinase</keyword>
<keyword evidence="3 13" id="KW-0808">Transferase</keyword>
<dbReference type="CDD" id="cd14066">
    <property type="entry name" value="STKc_IRAK"/>
    <property type="match status" value="1"/>
</dbReference>
<evidence type="ECO:0000256" key="14">
    <source>
        <dbReference type="PROSITE-ProRule" id="PRU10141"/>
    </source>
</evidence>
<keyword evidence="8 13" id="KW-0067">ATP-binding</keyword>
<evidence type="ECO:0000256" key="4">
    <source>
        <dbReference type="ARBA" id="ARBA00022692"/>
    </source>
</evidence>
<dbReference type="Gene3D" id="1.10.510.10">
    <property type="entry name" value="Transferase(Phosphotransferase) domain 1"/>
    <property type="match status" value="1"/>
</dbReference>
<dbReference type="InterPro" id="IPR000858">
    <property type="entry name" value="S_locus_glycoprot_dom"/>
</dbReference>
<dbReference type="InterPro" id="IPR024171">
    <property type="entry name" value="SRK-like_kinase"/>
</dbReference>
<dbReference type="InterPro" id="IPR008271">
    <property type="entry name" value="Ser/Thr_kinase_AS"/>
</dbReference>
<keyword evidence="6 13" id="KW-0547">Nucleotide-binding</keyword>
<dbReference type="InterPro" id="IPR036426">
    <property type="entry name" value="Bulb-type_lectin_dom_sf"/>
</dbReference>
<evidence type="ECO:0000256" key="1">
    <source>
        <dbReference type="ARBA" id="ARBA00004167"/>
    </source>
</evidence>
<keyword evidence="10 15" id="KW-0472">Membrane</keyword>
<dbReference type="EC" id="2.7.11.1" evidence="13"/>
<comment type="catalytic activity">
    <reaction evidence="13">
        <text>L-threonyl-[protein] + ATP = O-phospho-L-threonyl-[protein] + ADP + H(+)</text>
        <dbReference type="Rhea" id="RHEA:46608"/>
        <dbReference type="Rhea" id="RHEA-COMP:11060"/>
        <dbReference type="Rhea" id="RHEA-COMP:11605"/>
        <dbReference type="ChEBI" id="CHEBI:15378"/>
        <dbReference type="ChEBI" id="CHEBI:30013"/>
        <dbReference type="ChEBI" id="CHEBI:30616"/>
        <dbReference type="ChEBI" id="CHEBI:61977"/>
        <dbReference type="ChEBI" id="CHEBI:456216"/>
        <dbReference type="EC" id="2.7.11.1"/>
    </reaction>
</comment>
<dbReference type="Gene3D" id="2.90.10.10">
    <property type="entry name" value="Bulb-type lectin domain"/>
    <property type="match status" value="1"/>
</dbReference>
<dbReference type="PROSITE" id="PS00108">
    <property type="entry name" value="PROTEIN_KINASE_ST"/>
    <property type="match status" value="1"/>
</dbReference>
<comment type="similarity">
    <text evidence="13">Belongs to the protein kinase superfamily. Ser/Thr protein kinase family.</text>
</comment>
<reference evidence="19 20" key="1">
    <citation type="journal article" date="2024" name="G3 (Bethesda)">
        <title>Genome assembly of Hibiscus sabdariffa L. provides insights into metabolisms of medicinal natural products.</title>
        <authorList>
            <person name="Kim T."/>
        </authorList>
    </citation>
    <scope>NUCLEOTIDE SEQUENCE [LARGE SCALE GENOMIC DNA]</scope>
    <source>
        <strain evidence="19">TK-2024</strain>
        <tissue evidence="19">Old leaves</tissue>
    </source>
</reference>
<keyword evidence="4 15" id="KW-0812">Transmembrane</keyword>
<evidence type="ECO:0000256" key="15">
    <source>
        <dbReference type="SAM" id="Phobius"/>
    </source>
</evidence>
<comment type="subcellular location">
    <subcellularLocation>
        <location evidence="1">Membrane</location>
        <topology evidence="1">Single-pass membrane protein</topology>
    </subcellularLocation>
</comment>
<proteinExistence type="inferred from homology"/>
<dbReference type="SUPFAM" id="SSF56112">
    <property type="entry name" value="Protein kinase-like (PK-like)"/>
    <property type="match status" value="1"/>
</dbReference>
<evidence type="ECO:0000259" key="17">
    <source>
        <dbReference type="PROSITE" id="PS50011"/>
    </source>
</evidence>
<dbReference type="InterPro" id="IPR001480">
    <property type="entry name" value="Bulb-type_lectin_dom"/>
</dbReference>
<evidence type="ECO:0000259" key="18">
    <source>
        <dbReference type="PROSITE" id="PS50927"/>
    </source>
</evidence>
<feature type="chain" id="PRO_5045363809" description="Receptor-like serine/threonine-protein kinase" evidence="16">
    <location>
        <begin position="23"/>
        <end position="795"/>
    </location>
</feature>
<dbReference type="PANTHER" id="PTHR47974:SF3">
    <property type="entry name" value="RECEPTOR-LIKE SERINE_THREONINE-PROTEIN KINASE"/>
    <property type="match status" value="1"/>
</dbReference>
<dbReference type="PROSITE" id="PS50927">
    <property type="entry name" value="BULB_LECTIN"/>
    <property type="match status" value="1"/>
</dbReference>
<protein>
    <recommendedName>
        <fullName evidence="13">Receptor-like serine/threonine-protein kinase</fullName>
        <ecNumber evidence="13">2.7.11.1</ecNumber>
    </recommendedName>
</protein>